<proteinExistence type="predicted"/>
<dbReference type="Proteomes" id="UP001183629">
    <property type="component" value="Unassembled WGS sequence"/>
</dbReference>
<protein>
    <submittedName>
        <fullName evidence="1">Uncharacterized protein</fullName>
    </submittedName>
</protein>
<evidence type="ECO:0000313" key="1">
    <source>
        <dbReference type="EMBL" id="MDR7326977.1"/>
    </source>
</evidence>
<sequence length="60" mass="6410">MSPRDKHADDEPSPLLIAVAASPAERLRLAERLEGIAPVLLVPDLDELRRLLSAEPGDGG</sequence>
<gene>
    <name evidence="1" type="ORF">J2S44_007227</name>
</gene>
<keyword evidence="2" id="KW-1185">Reference proteome</keyword>
<accession>A0AAE3ZW48</accession>
<reference evidence="1 2" key="1">
    <citation type="submission" date="2023-07" db="EMBL/GenBank/DDBJ databases">
        <title>Sequencing the genomes of 1000 actinobacteria strains.</title>
        <authorList>
            <person name="Klenk H.-P."/>
        </authorList>
    </citation>
    <scope>NUCLEOTIDE SEQUENCE [LARGE SCALE GENOMIC DNA]</scope>
    <source>
        <strain evidence="1 2">DSM 44711</strain>
    </source>
</reference>
<evidence type="ECO:0000313" key="2">
    <source>
        <dbReference type="Proteomes" id="UP001183629"/>
    </source>
</evidence>
<organism evidence="1 2">
    <name type="scientific">Catenuloplanes niger</name>
    <dbReference type="NCBI Taxonomy" id="587534"/>
    <lineage>
        <taxon>Bacteria</taxon>
        <taxon>Bacillati</taxon>
        <taxon>Actinomycetota</taxon>
        <taxon>Actinomycetes</taxon>
        <taxon>Micromonosporales</taxon>
        <taxon>Micromonosporaceae</taxon>
        <taxon>Catenuloplanes</taxon>
    </lineage>
</organism>
<dbReference type="AlphaFoldDB" id="A0AAE3ZW48"/>
<dbReference type="RefSeq" id="WP_310423616.1">
    <property type="nucleotide sequence ID" value="NZ_JAVDYC010000001.1"/>
</dbReference>
<comment type="caution">
    <text evidence="1">The sequence shown here is derived from an EMBL/GenBank/DDBJ whole genome shotgun (WGS) entry which is preliminary data.</text>
</comment>
<name>A0AAE3ZW48_9ACTN</name>
<dbReference type="EMBL" id="JAVDYC010000001">
    <property type="protein sequence ID" value="MDR7326977.1"/>
    <property type="molecule type" value="Genomic_DNA"/>
</dbReference>